<dbReference type="OrthoDB" id="9978173at2759"/>
<dbReference type="Pfam" id="PF14388">
    <property type="entry name" value="DUF4419"/>
    <property type="match status" value="1"/>
</dbReference>
<feature type="chain" id="PRO_5016944261" evidence="1">
    <location>
        <begin position="19"/>
        <end position="416"/>
    </location>
</feature>
<keyword evidence="1" id="KW-0732">Signal</keyword>
<feature type="signal peptide" evidence="1">
    <location>
        <begin position="1"/>
        <end position="18"/>
    </location>
</feature>
<evidence type="ECO:0000313" key="3">
    <source>
        <dbReference type="Proteomes" id="UP000253664"/>
    </source>
</evidence>
<dbReference type="EMBL" id="LKCN02000023">
    <property type="protein sequence ID" value="RCI07916.1"/>
    <property type="molecule type" value="Genomic_DNA"/>
</dbReference>
<dbReference type="Proteomes" id="UP000253664">
    <property type="component" value="Unassembled WGS sequence"/>
</dbReference>
<dbReference type="PANTHER" id="PTHR31252:SF11">
    <property type="entry name" value="DUF4419 DOMAIN-CONTAINING PROTEIN"/>
    <property type="match status" value="1"/>
</dbReference>
<dbReference type="InterPro" id="IPR025533">
    <property type="entry name" value="DUF4419"/>
</dbReference>
<dbReference type="PANTHER" id="PTHR31252">
    <property type="entry name" value="DUF4419 DOMAIN-CONTAINING PROTEIN"/>
    <property type="match status" value="1"/>
</dbReference>
<protein>
    <submittedName>
        <fullName evidence="2">Uncharacterized protein</fullName>
    </submittedName>
</protein>
<dbReference type="AlphaFoldDB" id="A0A367L0H6"/>
<evidence type="ECO:0000313" key="2">
    <source>
        <dbReference type="EMBL" id="RCI07916.1"/>
    </source>
</evidence>
<keyword evidence="3" id="KW-1185">Reference proteome</keyword>
<reference evidence="2 3" key="1">
    <citation type="journal article" date="2015" name="BMC Genomics">
        <title>Insights from the genome of Ophiocordyceps polyrhachis-furcata to pathogenicity and host specificity in insect fungi.</title>
        <authorList>
            <person name="Wichadakul D."/>
            <person name="Kobmoo N."/>
            <person name="Ingsriswang S."/>
            <person name="Tangphatsornruang S."/>
            <person name="Chantasingh D."/>
            <person name="Luangsa-ard J.J."/>
            <person name="Eurwilaichitr L."/>
        </authorList>
    </citation>
    <scope>NUCLEOTIDE SEQUENCE [LARGE SCALE GENOMIC DNA]</scope>
    <source>
        <strain evidence="2 3">BCC 54312</strain>
    </source>
</reference>
<comment type="caution">
    <text evidence="2">The sequence shown here is derived from an EMBL/GenBank/DDBJ whole genome shotgun (WGS) entry which is preliminary data.</text>
</comment>
<gene>
    <name evidence="2" type="ORF">L249_5885</name>
</gene>
<name>A0A367L0H6_9HYPO</name>
<accession>A0A367L0H6</accession>
<dbReference type="STRING" id="1330021.A0A367L0H6"/>
<sequence>MHHTALLVLSGLFTLGSGQGLKIKLDENIATLQVDQSGVVRSAEELFYLSSPEETTKVNPQNLTLISSSWDGVSGHDAMFQRKEVFASSSSFVRGTIDAWAQHRHLVLRPDEVWFEVLAQLNFYMAANAEKVRGLFVSYSGTQRIRTASGSGGNNVDSLVTKINQELQKRVRANWLVDWVKPGFSTSTNQDDVTASVLMMGLMSSYFDYYGHVVCGIPSVTLLGTKADWAALLSKLDNLEKFGEEPSRYASFLRPIFTGFVHSWENPASRETKDFWSKIVVGRASKGCGGVPVATGWITGFYFWDHRGQAIAGARSGAEVGGVQYWTHAIDDLPISYAKVPVHLVGYPGVPEETEAYLLAGNIGTQRTMMSDGKAAERPLSGWFLYSTVSPIQKPEYHLFGEIGVIGNHVKQCKAS</sequence>
<evidence type="ECO:0000256" key="1">
    <source>
        <dbReference type="SAM" id="SignalP"/>
    </source>
</evidence>
<proteinExistence type="predicted"/>
<organism evidence="2 3">
    <name type="scientific">Ophiocordyceps polyrhachis-furcata BCC 54312</name>
    <dbReference type="NCBI Taxonomy" id="1330021"/>
    <lineage>
        <taxon>Eukaryota</taxon>
        <taxon>Fungi</taxon>
        <taxon>Dikarya</taxon>
        <taxon>Ascomycota</taxon>
        <taxon>Pezizomycotina</taxon>
        <taxon>Sordariomycetes</taxon>
        <taxon>Hypocreomycetidae</taxon>
        <taxon>Hypocreales</taxon>
        <taxon>Ophiocordycipitaceae</taxon>
        <taxon>Ophiocordyceps</taxon>
    </lineage>
</organism>